<keyword evidence="1" id="KW-0472">Membrane</keyword>
<evidence type="ECO:0000313" key="2">
    <source>
        <dbReference type="EMBL" id="CAE0240315.1"/>
    </source>
</evidence>
<feature type="transmembrane region" description="Helical" evidence="1">
    <location>
        <begin position="202"/>
        <end position="223"/>
    </location>
</feature>
<sequence length="352" mass="39823">MTWLDGSKAGVLCPATEMWFDNSTKIRYFLPCILQDEVGYPSLWVLASLYLVNCALSVSFFVVMMCGIAKKARQHKKRNLSKVMVFLVLSTFFSSFLRLFLLAVPFQFSDFTLEFVGVLVPLYLMFCTFFLLSVYFLKTYLDATNGKVTSKCCRTVSPRTFVAVSVTINLLFLVCAVLYSVFVACDIITNVTVKNYDITTGGMNVLFSLPLFVFVASTAAIFTRRFGVMQRKQHASSQPIVFSILRSVAVVLIIVASITLVRSIYDLLDAADINPLQNYLDVLIEAEEDDAYYWAYLIFYGFFEVTPIASVNLLLLWMNIKMKKDKRVGEDKPLLLASPSSRSAFHYSRSSR</sequence>
<feature type="transmembrane region" description="Helical" evidence="1">
    <location>
        <begin position="43"/>
        <end position="68"/>
    </location>
</feature>
<dbReference type="AlphaFoldDB" id="A0A7S3CXI9"/>
<evidence type="ECO:0000256" key="1">
    <source>
        <dbReference type="SAM" id="Phobius"/>
    </source>
</evidence>
<reference evidence="2" key="1">
    <citation type="submission" date="2021-01" db="EMBL/GenBank/DDBJ databases">
        <authorList>
            <person name="Corre E."/>
            <person name="Pelletier E."/>
            <person name="Niang G."/>
            <person name="Scheremetjew M."/>
            <person name="Finn R."/>
            <person name="Kale V."/>
            <person name="Holt S."/>
            <person name="Cochrane G."/>
            <person name="Meng A."/>
            <person name="Brown T."/>
            <person name="Cohen L."/>
        </authorList>
    </citation>
    <scope>NUCLEOTIDE SEQUENCE</scope>
    <source>
        <strain evidence="2">NIES-2562</strain>
    </source>
</reference>
<dbReference type="EMBL" id="HBIB01003864">
    <property type="protein sequence ID" value="CAE0240315.1"/>
    <property type="molecule type" value="Transcribed_RNA"/>
</dbReference>
<proteinExistence type="predicted"/>
<feature type="transmembrane region" description="Helical" evidence="1">
    <location>
        <begin position="293"/>
        <end position="317"/>
    </location>
</feature>
<feature type="transmembrane region" description="Helical" evidence="1">
    <location>
        <begin position="244"/>
        <end position="265"/>
    </location>
</feature>
<organism evidence="2">
    <name type="scientific">Palpitomonas bilix</name>
    <dbReference type="NCBI Taxonomy" id="652834"/>
    <lineage>
        <taxon>Eukaryota</taxon>
        <taxon>Eukaryota incertae sedis</taxon>
    </lineage>
</organism>
<feature type="transmembrane region" description="Helical" evidence="1">
    <location>
        <begin position="115"/>
        <end position="137"/>
    </location>
</feature>
<gene>
    <name evidence="2" type="ORF">PBIL07802_LOCUS2469</name>
</gene>
<feature type="transmembrane region" description="Helical" evidence="1">
    <location>
        <begin position="161"/>
        <end position="182"/>
    </location>
</feature>
<keyword evidence="1" id="KW-1133">Transmembrane helix</keyword>
<name>A0A7S3CXI9_9EUKA</name>
<accession>A0A7S3CXI9</accession>
<keyword evidence="1" id="KW-0812">Transmembrane</keyword>
<protein>
    <submittedName>
        <fullName evidence="2">Uncharacterized protein</fullName>
    </submittedName>
</protein>
<feature type="transmembrane region" description="Helical" evidence="1">
    <location>
        <begin position="80"/>
        <end position="103"/>
    </location>
</feature>